<dbReference type="EMBL" id="JABDTM020015044">
    <property type="protein sequence ID" value="KAH0819259.1"/>
    <property type="molecule type" value="Genomic_DNA"/>
</dbReference>
<organism evidence="2 3">
    <name type="scientific">Tenebrio molitor</name>
    <name type="common">Yellow mealworm beetle</name>
    <dbReference type="NCBI Taxonomy" id="7067"/>
    <lineage>
        <taxon>Eukaryota</taxon>
        <taxon>Metazoa</taxon>
        <taxon>Ecdysozoa</taxon>
        <taxon>Arthropoda</taxon>
        <taxon>Hexapoda</taxon>
        <taxon>Insecta</taxon>
        <taxon>Pterygota</taxon>
        <taxon>Neoptera</taxon>
        <taxon>Endopterygota</taxon>
        <taxon>Coleoptera</taxon>
        <taxon>Polyphaga</taxon>
        <taxon>Cucujiformia</taxon>
        <taxon>Tenebrionidae</taxon>
        <taxon>Tenebrio</taxon>
    </lineage>
</organism>
<gene>
    <name evidence="2" type="ORF">GEV33_003532</name>
</gene>
<dbReference type="AlphaFoldDB" id="A0A8J6HR96"/>
<dbReference type="Proteomes" id="UP000719412">
    <property type="component" value="Unassembled WGS sequence"/>
</dbReference>
<evidence type="ECO:0000256" key="1">
    <source>
        <dbReference type="SAM" id="MobiDB-lite"/>
    </source>
</evidence>
<reference evidence="2" key="2">
    <citation type="submission" date="2021-08" db="EMBL/GenBank/DDBJ databases">
        <authorList>
            <person name="Eriksson T."/>
        </authorList>
    </citation>
    <scope>NUCLEOTIDE SEQUENCE</scope>
    <source>
        <strain evidence="2">Stoneville</strain>
        <tissue evidence="2">Whole head</tissue>
    </source>
</reference>
<comment type="caution">
    <text evidence="2">The sequence shown here is derived from an EMBL/GenBank/DDBJ whole genome shotgun (WGS) entry which is preliminary data.</text>
</comment>
<keyword evidence="3" id="KW-1185">Reference proteome</keyword>
<evidence type="ECO:0000313" key="3">
    <source>
        <dbReference type="Proteomes" id="UP000719412"/>
    </source>
</evidence>
<evidence type="ECO:0000313" key="2">
    <source>
        <dbReference type="EMBL" id="KAH0819259.1"/>
    </source>
</evidence>
<name>A0A8J6HR96_TENMO</name>
<proteinExistence type="predicted"/>
<reference evidence="2" key="1">
    <citation type="journal article" date="2020" name="J Insects Food Feed">
        <title>The yellow mealworm (Tenebrio molitor) genome: a resource for the emerging insects as food and feed industry.</title>
        <authorList>
            <person name="Eriksson T."/>
            <person name="Andere A."/>
            <person name="Kelstrup H."/>
            <person name="Emery V."/>
            <person name="Picard C."/>
        </authorList>
    </citation>
    <scope>NUCLEOTIDE SEQUENCE</scope>
    <source>
        <strain evidence="2">Stoneville</strain>
        <tissue evidence="2">Whole head</tissue>
    </source>
</reference>
<sequence>MAGRAATPQGRKLGNINNMPNRRYLPRNTQERHATIINDADEPFITLAGEVRAAQQREPHTQELISLRRKLDHDPPVVDWHYASVPQPRYTSRTSFDSELSLSIMTFHWRVTPGRKKHIEAYQKVTTGPQVKGILGLM</sequence>
<accession>A0A8J6HR96</accession>
<feature type="region of interest" description="Disordered" evidence="1">
    <location>
        <begin position="1"/>
        <end position="21"/>
    </location>
</feature>
<protein>
    <submittedName>
        <fullName evidence="2">Uncharacterized protein</fullName>
    </submittedName>
</protein>